<keyword evidence="2" id="KW-1185">Reference proteome</keyword>
<gene>
    <name evidence="1" type="ORF">SAMN06295970_118137</name>
</gene>
<dbReference type="EMBL" id="FXUL01000018">
    <property type="protein sequence ID" value="SMP72879.1"/>
    <property type="molecule type" value="Genomic_DNA"/>
</dbReference>
<comment type="caution">
    <text evidence="1">The sequence shown here is derived from an EMBL/GenBank/DDBJ whole genome shotgun (WGS) entry which is preliminary data.</text>
</comment>
<proteinExistence type="predicted"/>
<evidence type="ECO:0000313" key="1">
    <source>
        <dbReference type="EMBL" id="SMP72879.1"/>
    </source>
</evidence>
<dbReference type="RefSeq" id="WP_283444185.1">
    <property type="nucleotide sequence ID" value="NZ_FXUL01000018.1"/>
</dbReference>
<dbReference type="InterPro" id="IPR009057">
    <property type="entry name" value="Homeodomain-like_sf"/>
</dbReference>
<protein>
    <submittedName>
        <fullName evidence="1">Transposase</fullName>
    </submittedName>
</protein>
<name>A0ABY1QJ71_9BURK</name>
<dbReference type="Pfam" id="PF13565">
    <property type="entry name" value="HTH_32"/>
    <property type="match status" value="1"/>
</dbReference>
<organism evidence="1 2">
    <name type="scientific">Noviherbaspirillum suwonense</name>
    <dbReference type="NCBI Taxonomy" id="1224511"/>
    <lineage>
        <taxon>Bacteria</taxon>
        <taxon>Pseudomonadati</taxon>
        <taxon>Pseudomonadota</taxon>
        <taxon>Betaproteobacteria</taxon>
        <taxon>Burkholderiales</taxon>
        <taxon>Oxalobacteraceae</taxon>
        <taxon>Noviherbaspirillum</taxon>
    </lineage>
</organism>
<dbReference type="SUPFAM" id="SSF46689">
    <property type="entry name" value="Homeodomain-like"/>
    <property type="match status" value="1"/>
</dbReference>
<dbReference type="Proteomes" id="UP001158049">
    <property type="component" value="Unassembled WGS sequence"/>
</dbReference>
<sequence length="155" mass="17918">MKRLELTPVEIRTLRDMGIFHSHPRTRMRAQAIVRLNQGLTLQQVANEFAVHLNSVEHWRQRWNKDGLTGLYEGHHSGRPPKWNEAQQQALRDLANQQGGKAGALLRHIRQSGQQPSVSVYTIKRYLKSAQMRYKRCRYSLKKNGTETPLTAPEP</sequence>
<reference evidence="1 2" key="1">
    <citation type="submission" date="2017-05" db="EMBL/GenBank/DDBJ databases">
        <authorList>
            <person name="Varghese N."/>
            <person name="Submissions S."/>
        </authorList>
    </citation>
    <scope>NUCLEOTIDE SEQUENCE [LARGE SCALE GENOMIC DNA]</scope>
    <source>
        <strain evidence="1 2">DSM 26001</strain>
    </source>
</reference>
<accession>A0ABY1QJ71</accession>
<evidence type="ECO:0000313" key="2">
    <source>
        <dbReference type="Proteomes" id="UP001158049"/>
    </source>
</evidence>